<dbReference type="SUPFAM" id="SSF102405">
    <property type="entry name" value="MCP/YpsA-like"/>
    <property type="match status" value="1"/>
</dbReference>
<comment type="caution">
    <text evidence="1">The sequence shown here is derived from an EMBL/GenBank/DDBJ whole genome shotgun (WGS) entry which is preliminary data.</text>
</comment>
<dbReference type="AlphaFoldDB" id="A0A150TK46"/>
<dbReference type="InterPro" id="IPR041164">
    <property type="entry name" value="LDcluster4"/>
</dbReference>
<dbReference type="PANTHER" id="PTHR43393:SF3">
    <property type="entry name" value="LYSINE DECARBOXYLASE-LIKE PROTEIN"/>
    <property type="match status" value="1"/>
</dbReference>
<dbReference type="PANTHER" id="PTHR43393">
    <property type="entry name" value="CYTOKININ RIBOSIDE 5'-MONOPHOSPHATE PHOSPHORIBOHYDROLASE"/>
    <property type="match status" value="1"/>
</dbReference>
<dbReference type="Gene3D" id="3.40.50.450">
    <property type="match status" value="1"/>
</dbReference>
<dbReference type="Proteomes" id="UP000075502">
    <property type="component" value="Unassembled WGS sequence"/>
</dbReference>
<proteinExistence type="predicted"/>
<dbReference type="GO" id="GO:0005829">
    <property type="term" value="C:cytosol"/>
    <property type="evidence" value="ECO:0007669"/>
    <property type="project" value="TreeGrafter"/>
</dbReference>
<accession>A0A150TK46</accession>
<name>A0A150TK46_SORCE</name>
<gene>
    <name evidence="1" type="ORF">BE21_43805</name>
</gene>
<dbReference type="InterPro" id="IPR052341">
    <property type="entry name" value="LOG_family_nucleotidases"/>
</dbReference>
<evidence type="ECO:0000313" key="1">
    <source>
        <dbReference type="EMBL" id="KYG04947.1"/>
    </source>
</evidence>
<dbReference type="Pfam" id="PF18306">
    <property type="entry name" value="LDcluster4"/>
    <property type="match status" value="1"/>
</dbReference>
<dbReference type="EMBL" id="JEME01002231">
    <property type="protein sequence ID" value="KYG04947.1"/>
    <property type="molecule type" value="Genomic_DNA"/>
</dbReference>
<protein>
    <submittedName>
        <fullName evidence="1">Acyl-CoA synthetase</fullName>
    </submittedName>
</protein>
<organism evidence="1 2">
    <name type="scientific">Sorangium cellulosum</name>
    <name type="common">Polyangium cellulosum</name>
    <dbReference type="NCBI Taxonomy" id="56"/>
    <lineage>
        <taxon>Bacteria</taxon>
        <taxon>Pseudomonadati</taxon>
        <taxon>Myxococcota</taxon>
        <taxon>Polyangia</taxon>
        <taxon>Polyangiales</taxon>
        <taxon>Polyangiaceae</taxon>
        <taxon>Sorangium</taxon>
    </lineage>
</organism>
<evidence type="ECO:0000313" key="2">
    <source>
        <dbReference type="Proteomes" id="UP000075502"/>
    </source>
</evidence>
<reference evidence="1 2" key="1">
    <citation type="submission" date="2014-02" db="EMBL/GenBank/DDBJ databases">
        <title>The small core and large imbalanced accessory genome model reveals a collaborative survival strategy of Sorangium cellulosum strains in nature.</title>
        <authorList>
            <person name="Han K."/>
            <person name="Peng R."/>
            <person name="Blom J."/>
            <person name="Li Y.-Z."/>
        </authorList>
    </citation>
    <scope>NUCLEOTIDE SEQUENCE [LARGE SCALE GENOMIC DNA]</scope>
    <source>
        <strain evidence="1 2">So0007-03</strain>
    </source>
</reference>
<sequence>MRRPILAVVGDAGVAPDSPTYTSAFEVGRLAVDAGFRVMTGGLGGVMEASSRGAHASERYREGDTIGILPHFDPGEANAWVDIVLATGLDHARNGLVANADAVVAVGGGAGTLCEVTFAWMYKRLIVAIAVPGWSAELGGRRLDHRVRYPGVADDQIFAAEDARQAIAIVLERLPDYDARHTGFRRRVREDD</sequence>